<dbReference type="RefSeq" id="WP_064480622.1">
    <property type="nucleotide sequence ID" value="NZ_CP015641.1"/>
</dbReference>
<keyword evidence="8 10" id="KW-0472">Membrane</keyword>
<feature type="domain" description="TonB-dependent receptor-like beta-barrel" evidence="13">
    <location>
        <begin position="215"/>
        <end position="596"/>
    </location>
</feature>
<dbReference type="PANTHER" id="PTHR30069:SF53">
    <property type="entry name" value="COLICIN I RECEPTOR-RELATED"/>
    <property type="match status" value="1"/>
</dbReference>
<organism evidence="15 16">
    <name type="scientific">Stutzerimonas stutzeri</name>
    <name type="common">Pseudomonas stutzeri</name>
    <dbReference type="NCBI Taxonomy" id="316"/>
    <lineage>
        <taxon>Bacteria</taxon>
        <taxon>Pseudomonadati</taxon>
        <taxon>Pseudomonadota</taxon>
        <taxon>Gammaproteobacteria</taxon>
        <taxon>Pseudomonadales</taxon>
        <taxon>Pseudomonadaceae</taxon>
        <taxon>Stutzerimonas</taxon>
    </lineage>
</organism>
<dbReference type="Pfam" id="PF07715">
    <property type="entry name" value="Plug"/>
    <property type="match status" value="1"/>
</dbReference>
<dbReference type="EMBL" id="CP015641">
    <property type="protein sequence ID" value="ANF24312.1"/>
    <property type="molecule type" value="Genomic_DNA"/>
</dbReference>
<protein>
    <submittedName>
        <fullName evidence="15">TonB-dependent receptor</fullName>
    </submittedName>
</protein>
<dbReference type="Gene3D" id="2.170.130.10">
    <property type="entry name" value="TonB-dependent receptor, plug domain"/>
    <property type="match status" value="1"/>
</dbReference>
<dbReference type="PANTHER" id="PTHR30069">
    <property type="entry name" value="TONB-DEPENDENT OUTER MEMBRANE RECEPTOR"/>
    <property type="match status" value="1"/>
</dbReference>
<evidence type="ECO:0000256" key="1">
    <source>
        <dbReference type="ARBA" id="ARBA00004571"/>
    </source>
</evidence>
<keyword evidence="2 10" id="KW-0813">Transport</keyword>
<dbReference type="Proteomes" id="UP000077787">
    <property type="component" value="Chromosome"/>
</dbReference>
<evidence type="ECO:0000256" key="8">
    <source>
        <dbReference type="ARBA" id="ARBA00023136"/>
    </source>
</evidence>
<evidence type="ECO:0000256" key="2">
    <source>
        <dbReference type="ARBA" id="ARBA00022448"/>
    </source>
</evidence>
<dbReference type="OrthoDB" id="9764669at2"/>
<keyword evidence="3 10" id="KW-1134">Transmembrane beta strand</keyword>
<evidence type="ECO:0000313" key="16">
    <source>
        <dbReference type="Proteomes" id="UP000077787"/>
    </source>
</evidence>
<dbReference type="InterPro" id="IPR039426">
    <property type="entry name" value="TonB-dep_rcpt-like"/>
</dbReference>
<keyword evidence="15" id="KW-0675">Receptor</keyword>
<feature type="signal peptide" evidence="12">
    <location>
        <begin position="1"/>
        <end position="20"/>
    </location>
</feature>
<evidence type="ECO:0000256" key="5">
    <source>
        <dbReference type="ARBA" id="ARBA00022729"/>
    </source>
</evidence>
<evidence type="ECO:0000256" key="9">
    <source>
        <dbReference type="ARBA" id="ARBA00023237"/>
    </source>
</evidence>
<dbReference type="InterPro" id="IPR037066">
    <property type="entry name" value="Plug_dom_sf"/>
</dbReference>
<comment type="subcellular location">
    <subcellularLocation>
        <location evidence="1 10">Cell outer membrane</location>
        <topology evidence="1 10">Multi-pass membrane protein</topology>
    </subcellularLocation>
</comment>
<dbReference type="InterPro" id="IPR000531">
    <property type="entry name" value="Beta-barrel_TonB"/>
</dbReference>
<keyword evidence="7 11" id="KW-0798">TonB box</keyword>
<dbReference type="GO" id="GO:0015889">
    <property type="term" value="P:cobalamin transport"/>
    <property type="evidence" value="ECO:0007669"/>
    <property type="project" value="TreeGrafter"/>
</dbReference>
<proteinExistence type="inferred from homology"/>
<keyword evidence="9 10" id="KW-0998">Cell outer membrane</keyword>
<evidence type="ECO:0000256" key="4">
    <source>
        <dbReference type="ARBA" id="ARBA00022692"/>
    </source>
</evidence>
<name>A0A172WLI4_STUST</name>
<keyword evidence="6" id="KW-0406">Ion transport</keyword>
<accession>A0A172WLI4</accession>
<evidence type="ECO:0000256" key="10">
    <source>
        <dbReference type="PROSITE-ProRule" id="PRU01360"/>
    </source>
</evidence>
<dbReference type="GO" id="GO:0006811">
    <property type="term" value="P:monoatomic ion transport"/>
    <property type="evidence" value="ECO:0007669"/>
    <property type="project" value="UniProtKB-KW"/>
</dbReference>
<comment type="similarity">
    <text evidence="10 11">Belongs to the TonB-dependent receptor family.</text>
</comment>
<dbReference type="Gene3D" id="2.40.170.20">
    <property type="entry name" value="TonB-dependent receptor, beta-barrel domain"/>
    <property type="match status" value="1"/>
</dbReference>
<evidence type="ECO:0000256" key="3">
    <source>
        <dbReference type="ARBA" id="ARBA00022452"/>
    </source>
</evidence>
<evidence type="ECO:0000259" key="14">
    <source>
        <dbReference type="Pfam" id="PF07715"/>
    </source>
</evidence>
<dbReference type="PROSITE" id="PS52016">
    <property type="entry name" value="TONB_DEPENDENT_REC_3"/>
    <property type="match status" value="1"/>
</dbReference>
<gene>
    <name evidence="15" type="ORF">PS273GM_03700</name>
</gene>
<keyword evidence="5 12" id="KW-0732">Signal</keyword>
<dbReference type="Pfam" id="PF00593">
    <property type="entry name" value="TonB_dep_Rec_b-barrel"/>
    <property type="match status" value="1"/>
</dbReference>
<reference evidence="15 16" key="1">
    <citation type="submission" date="2016-05" db="EMBL/GenBank/DDBJ databases">
        <title>Genome sequence of Pseudomonas stutzeri 273 and identification of the exopolysaccharide biosynthesis locus.</title>
        <authorList>
            <person name="Wu S."/>
            <person name="Sun C."/>
        </authorList>
    </citation>
    <scope>NUCLEOTIDE SEQUENCE [LARGE SCALE GENOMIC DNA]</scope>
    <source>
        <strain evidence="15 16">273</strain>
    </source>
</reference>
<sequence length="630" mass="69909">MKLTRLALAVALLPSVSVHAQTPDYYDALQLSDTIVSANRLPQLRTETAAATTVFTRADIDRLQAHTVAELLERVPGVSVVRTGGAGSLTSVFIRGTASGQTLFLIDGQRIAAASSGTSSIEFLNPDHIERVEVVRGARSALYGSDAIGGVVHIFTRQGNDTGLAPRLRFGVGSHSTFERSLAVSGGDDQTQVNLAASLNETAGIDATRHGDNLNRDDDAYRNRALSFNLSHRFNEHLEAGFSALDQRGQIEYDDVFGPSQPTTDFQLSTLSSFATLKVSDGWKSRFELGHSEDKRDTGNDLPTASPNMFYSFSTYRESASWINTLSLTRDHEVTLGADWYEDRLHSTTDFVEESRWNHAGFIQHRYSGRLFSTELGIRHDKNQQYGSQNSWNGALTVPLDTRNDLIFSYSEGFRAPTFNDLYYPDECFFGFCYSSANPNLSPERSRSYEVQWRSRYSDSGSLELALYRTDIEDAIVSDISTGWQPYNVQTARINGLEAALSEQLFGWQAQLALGLIDPRDRDSGHTLPRRAKRTLNLDLDRQFGDFSVGANWRAVSGRYDDAANTTELDGYGLLGLRGGWKVSRDISLEAKLNNLLNKDYIEATYRSGQYGYNSEGRTVLFAVTWAPSL</sequence>
<feature type="domain" description="TonB-dependent receptor plug" evidence="14">
    <location>
        <begin position="47"/>
        <end position="151"/>
    </location>
</feature>
<evidence type="ECO:0000313" key="15">
    <source>
        <dbReference type="EMBL" id="ANF24312.1"/>
    </source>
</evidence>
<dbReference type="InterPro" id="IPR036942">
    <property type="entry name" value="Beta-barrel_TonB_sf"/>
</dbReference>
<dbReference type="SUPFAM" id="SSF56935">
    <property type="entry name" value="Porins"/>
    <property type="match status" value="1"/>
</dbReference>
<evidence type="ECO:0000256" key="12">
    <source>
        <dbReference type="SAM" id="SignalP"/>
    </source>
</evidence>
<evidence type="ECO:0000256" key="11">
    <source>
        <dbReference type="RuleBase" id="RU003357"/>
    </source>
</evidence>
<dbReference type="GO" id="GO:0009279">
    <property type="term" value="C:cell outer membrane"/>
    <property type="evidence" value="ECO:0007669"/>
    <property type="project" value="UniProtKB-SubCell"/>
</dbReference>
<keyword evidence="4 10" id="KW-0812">Transmembrane</keyword>
<dbReference type="CDD" id="cd01347">
    <property type="entry name" value="ligand_gated_channel"/>
    <property type="match status" value="1"/>
</dbReference>
<evidence type="ECO:0000256" key="6">
    <source>
        <dbReference type="ARBA" id="ARBA00023065"/>
    </source>
</evidence>
<dbReference type="AlphaFoldDB" id="A0A172WLI4"/>
<evidence type="ECO:0000256" key="7">
    <source>
        <dbReference type="ARBA" id="ARBA00023077"/>
    </source>
</evidence>
<feature type="chain" id="PRO_5008002679" evidence="12">
    <location>
        <begin position="21"/>
        <end position="630"/>
    </location>
</feature>
<evidence type="ECO:0000259" key="13">
    <source>
        <dbReference type="Pfam" id="PF00593"/>
    </source>
</evidence>
<dbReference type="InterPro" id="IPR012910">
    <property type="entry name" value="Plug_dom"/>
</dbReference>